<evidence type="ECO:0000259" key="2">
    <source>
        <dbReference type="Pfam" id="PF02272"/>
    </source>
</evidence>
<accession>A0A4U8PZ55</accession>
<dbReference type="GO" id="GO:0003676">
    <property type="term" value="F:nucleic acid binding"/>
    <property type="evidence" value="ECO:0007669"/>
    <property type="project" value="InterPro"/>
</dbReference>
<comment type="caution">
    <text evidence="3">The sequence shown here is derived from an EMBL/GenBank/DDBJ whole genome shotgun (WGS) entry which is preliminary data.</text>
</comment>
<evidence type="ECO:0000313" key="4">
    <source>
        <dbReference type="Proteomes" id="UP000306509"/>
    </source>
</evidence>
<dbReference type="Pfam" id="PF01368">
    <property type="entry name" value="DHH"/>
    <property type="match status" value="1"/>
</dbReference>
<gene>
    <name evidence="3" type="primary">nrnA_2</name>
    <name evidence="3" type="ORF">DSM106044_05455</name>
</gene>
<dbReference type="Gene3D" id="3.90.1640.10">
    <property type="entry name" value="inorganic pyrophosphatase (n-terminal core)"/>
    <property type="match status" value="1"/>
</dbReference>
<evidence type="ECO:0000259" key="1">
    <source>
        <dbReference type="Pfam" id="PF01368"/>
    </source>
</evidence>
<dbReference type="InterPro" id="IPR038763">
    <property type="entry name" value="DHH_sf"/>
</dbReference>
<keyword evidence="3" id="KW-0378">Hydrolase</keyword>
<dbReference type="EC" id="3.1.-.-" evidence="3"/>
<dbReference type="SUPFAM" id="SSF64182">
    <property type="entry name" value="DHH phosphoesterases"/>
    <property type="match status" value="1"/>
</dbReference>
<dbReference type="InterPro" id="IPR051319">
    <property type="entry name" value="Oligoribo/pAp-PDE_c-di-AMP_PDE"/>
</dbReference>
<reference evidence="3 4" key="1">
    <citation type="journal article" date="2019" name="Anaerobe">
        <title>Detection of Robinsoniella peoriensis in multiple bone samples of a trauma patient.</title>
        <authorList>
            <person name="Schrottner P."/>
            <person name="Hartwich K."/>
            <person name="Bunk B."/>
            <person name="Schober I."/>
            <person name="Helbig S."/>
            <person name="Rudolph W.W."/>
            <person name="Gunzer F."/>
        </authorList>
    </citation>
    <scope>NUCLEOTIDE SEQUENCE [LARGE SCALE GENOMIC DNA]</scope>
    <source>
        <strain evidence="3 4">DSM 106044</strain>
    </source>
</reference>
<dbReference type="PANTHER" id="PTHR47618">
    <property type="entry name" value="BIFUNCTIONAL OLIGORIBONUCLEASE AND PAP PHOSPHATASE NRNA"/>
    <property type="match status" value="1"/>
</dbReference>
<keyword evidence="4" id="KW-1185">Reference proteome</keyword>
<dbReference type="EMBL" id="QGQD01000112">
    <property type="protein sequence ID" value="TLC97659.1"/>
    <property type="molecule type" value="Genomic_DNA"/>
</dbReference>
<sequence>MNNIASELNHVKTVAIAGHIRPDGDCVGSSMGMYLYLKKNFPQLTDVDVYLEKIPDSYRFLQGTDEIHHTCDKEMEYDLFISLDCGDKERLGEAAKYFETAKRRMCIDHHISNSGFADVDYIVPEASSTSELVYDVLDKDKITKEIAEALYMGIAHDTGVFQYSCTSAKTMRAAADLMEKGIDFSGILDDTYYKKSYVQNQILGRALLESIMVLDGQCIISAIHQKDMVFYGVEPKDLDGIVSQLRNTKGVEVAIFIYETGSQEFKVSMRSNGIVDVSKIGAYFGGGGHVRAAGCTLQGTMHDVLNNLTKHIEKQLLQEKES</sequence>
<dbReference type="Proteomes" id="UP000306509">
    <property type="component" value="Unassembled WGS sequence"/>
</dbReference>
<evidence type="ECO:0000313" key="3">
    <source>
        <dbReference type="EMBL" id="TLC97659.1"/>
    </source>
</evidence>
<dbReference type="AlphaFoldDB" id="A0A4U8PZ55"/>
<dbReference type="STRING" id="180332.GCA_000797495_05333"/>
<feature type="domain" description="DHHA1" evidence="2">
    <location>
        <begin position="230"/>
        <end position="315"/>
    </location>
</feature>
<dbReference type="InterPro" id="IPR001667">
    <property type="entry name" value="DDH_dom"/>
</dbReference>
<dbReference type="PANTHER" id="PTHR47618:SF1">
    <property type="entry name" value="BIFUNCTIONAL OLIGORIBONUCLEASE AND PAP PHOSPHATASE NRNA"/>
    <property type="match status" value="1"/>
</dbReference>
<dbReference type="GO" id="GO:0016787">
    <property type="term" value="F:hydrolase activity"/>
    <property type="evidence" value="ECO:0007669"/>
    <property type="project" value="UniProtKB-KW"/>
</dbReference>
<dbReference type="InterPro" id="IPR003156">
    <property type="entry name" value="DHHA1_dom"/>
</dbReference>
<proteinExistence type="predicted"/>
<dbReference type="RefSeq" id="WP_027294244.1">
    <property type="nucleotide sequence ID" value="NZ_CABMJZ010000059.1"/>
</dbReference>
<organism evidence="3 4">
    <name type="scientific">Robinsoniella peoriensis</name>
    <dbReference type="NCBI Taxonomy" id="180332"/>
    <lineage>
        <taxon>Bacteria</taxon>
        <taxon>Bacillati</taxon>
        <taxon>Bacillota</taxon>
        <taxon>Clostridia</taxon>
        <taxon>Lachnospirales</taxon>
        <taxon>Lachnospiraceae</taxon>
        <taxon>Robinsoniella</taxon>
    </lineage>
</organism>
<dbReference type="Pfam" id="PF02272">
    <property type="entry name" value="DHHA1"/>
    <property type="match status" value="1"/>
</dbReference>
<protein>
    <submittedName>
        <fullName evidence="3">Bifunctional oligoribonuclease and PAP phosphatase NrnA</fullName>
        <ecNumber evidence="3">3.1.-.-</ecNumber>
    </submittedName>
</protein>
<feature type="domain" description="DDH" evidence="1">
    <location>
        <begin position="14"/>
        <end position="154"/>
    </location>
</feature>
<dbReference type="OrthoDB" id="9803668at2"/>
<dbReference type="Gene3D" id="3.10.310.30">
    <property type="match status" value="1"/>
</dbReference>
<name>A0A4U8PZ55_9FIRM</name>